<protein>
    <submittedName>
        <fullName evidence="1">Uncharacterized protein</fullName>
    </submittedName>
</protein>
<evidence type="ECO:0000313" key="1">
    <source>
        <dbReference type="EMBL" id="CAH0492889.1"/>
    </source>
</evidence>
<organism evidence="1 2">
    <name type="scientific">Peronospora farinosa</name>
    <dbReference type="NCBI Taxonomy" id="134698"/>
    <lineage>
        <taxon>Eukaryota</taxon>
        <taxon>Sar</taxon>
        <taxon>Stramenopiles</taxon>
        <taxon>Oomycota</taxon>
        <taxon>Peronosporomycetes</taxon>
        <taxon>Peronosporales</taxon>
        <taxon>Peronosporaceae</taxon>
        <taxon>Peronospora</taxon>
    </lineage>
</organism>
<reference evidence="1 2" key="1">
    <citation type="submission" date="2021-11" db="EMBL/GenBank/DDBJ databases">
        <authorList>
            <person name="Islam A."/>
            <person name="Islam S."/>
            <person name="Flora M.S."/>
            <person name="Rahman M."/>
            <person name="Ziaur R.M."/>
            <person name="Epstein J.H."/>
            <person name="Hassan M."/>
            <person name="Klassen M."/>
            <person name="Woodard K."/>
            <person name="Webb A."/>
            <person name="Webby R.J."/>
            <person name="El Zowalaty M.E."/>
        </authorList>
    </citation>
    <scope>NUCLEOTIDE SEQUENCE [LARGE SCALE GENOMIC DNA]</scope>
    <source>
        <strain evidence="1">Pf1</strain>
    </source>
</reference>
<sequence length="162" mass="18116">MTPPAKSCSDKAKGFLIQHWTVSTLNDPRCKTQPKYICSPSAPGKCMTLPWIKFKRWHLLVASFLDATLHRCDLFMVGAISSWSVPHNPIDLRICGKKDKAWRLMHLHISVGMIGTTTATMGPWLKRNGPRSGMMLDTTSFMIDCVINCISLHANSIVGLLY</sequence>
<dbReference type="Proteomes" id="UP001157938">
    <property type="component" value="Unassembled WGS sequence"/>
</dbReference>
<gene>
    <name evidence="1" type="ORF">PFR001_LOCUS8063</name>
</gene>
<keyword evidence="2" id="KW-1185">Reference proteome</keyword>
<proteinExistence type="predicted"/>
<dbReference type="EMBL" id="CAKLBC010001579">
    <property type="protein sequence ID" value="CAH0492889.1"/>
    <property type="molecule type" value="Genomic_DNA"/>
</dbReference>
<name>A0ABN8CHF7_9STRA</name>
<evidence type="ECO:0000313" key="2">
    <source>
        <dbReference type="Proteomes" id="UP001157938"/>
    </source>
</evidence>
<comment type="caution">
    <text evidence="1">The sequence shown here is derived from an EMBL/GenBank/DDBJ whole genome shotgun (WGS) entry which is preliminary data.</text>
</comment>
<accession>A0ABN8CHF7</accession>